<feature type="region of interest" description="Disordered" evidence="7">
    <location>
        <begin position="1"/>
        <end position="38"/>
    </location>
</feature>
<comment type="subcellular location">
    <subcellularLocation>
        <location evidence="1">Cell membrane</location>
        <topology evidence="1">Single-pass membrane protein</topology>
    </subcellularLocation>
</comment>
<dbReference type="GO" id="GO:0005886">
    <property type="term" value="C:plasma membrane"/>
    <property type="evidence" value="ECO:0007669"/>
    <property type="project" value="UniProtKB-SubCell"/>
</dbReference>
<keyword evidence="3" id="KW-1003">Cell membrane</keyword>
<dbReference type="OrthoDB" id="9766860at2"/>
<reference evidence="9 10" key="1">
    <citation type="submission" date="2018-01" db="EMBL/GenBank/DDBJ databases">
        <title>Whole genome analyses suggest that Burkholderia sensu lato contains two further novel genera in the rhizoxinica-symbiotica group Mycetohabitans gen. nov., and Trinickia gen. nov.: implications for the evolution of diazotrophy and nodulation in the Burkholderiaceae.</title>
        <authorList>
            <person name="Estrada-de los Santos P."/>
            <person name="Palmer M."/>
            <person name="Chavez-Ramirez B."/>
            <person name="Beukes C."/>
            <person name="Steenkamp E.T."/>
            <person name="Hirsch A.M."/>
            <person name="Manyaka P."/>
            <person name="Maluk M."/>
            <person name="Lafos M."/>
            <person name="Crook M."/>
            <person name="Gross E."/>
            <person name="Simon M.F."/>
            <person name="Bueno dos Reis Junior F."/>
            <person name="Poole P.S."/>
            <person name="Venter S.N."/>
            <person name="James E.K."/>
        </authorList>
    </citation>
    <scope>NUCLEOTIDE SEQUENCE [LARGE SCALE GENOMIC DNA]</scope>
    <source>
        <strain evidence="9 10">GIMN1.004</strain>
    </source>
</reference>
<organism evidence="9 10">
    <name type="scientific">Trinickia dabaoshanensis</name>
    <dbReference type="NCBI Taxonomy" id="564714"/>
    <lineage>
        <taxon>Bacteria</taxon>
        <taxon>Pseudomonadati</taxon>
        <taxon>Pseudomonadota</taxon>
        <taxon>Betaproteobacteria</taxon>
        <taxon>Burkholderiales</taxon>
        <taxon>Burkholderiaceae</taxon>
        <taxon>Trinickia</taxon>
    </lineage>
</organism>
<evidence type="ECO:0000256" key="3">
    <source>
        <dbReference type="ARBA" id="ARBA00022475"/>
    </source>
</evidence>
<keyword evidence="5 8" id="KW-1133">Transmembrane helix</keyword>
<dbReference type="Gene3D" id="2.40.128.260">
    <property type="entry name" value="Type IV secretion system, VirB10/TraB/TrbI"/>
    <property type="match status" value="2"/>
</dbReference>
<protein>
    <submittedName>
        <fullName evidence="9">Conjugal transfer protein TrbI</fullName>
    </submittedName>
</protein>
<comment type="caution">
    <text evidence="9">The sequence shown here is derived from an EMBL/GenBank/DDBJ whole genome shotgun (WGS) entry which is preliminary data.</text>
</comment>
<keyword evidence="10" id="KW-1185">Reference proteome</keyword>
<name>A0A2N7VEP8_9BURK</name>
<feature type="compositionally biased region" description="Low complexity" evidence="7">
    <location>
        <begin position="11"/>
        <end position="27"/>
    </location>
</feature>
<dbReference type="NCBIfam" id="NF038091">
    <property type="entry name" value="T4SS_VirB10"/>
    <property type="match status" value="1"/>
</dbReference>
<dbReference type="Proteomes" id="UP000235616">
    <property type="component" value="Unassembled WGS sequence"/>
</dbReference>
<evidence type="ECO:0000256" key="6">
    <source>
        <dbReference type="ARBA" id="ARBA00023136"/>
    </source>
</evidence>
<feature type="region of interest" description="Disordered" evidence="7">
    <location>
        <begin position="78"/>
        <end position="160"/>
    </location>
</feature>
<sequence length="415" mass="42706">MTDQASLATNSVGAGASASAPSSPQGVGERGIPGFGRPRGKNNAMRLIIVAGLVVGLVFAALGVGIFVKRWTDDRKEAREAERNAPKPSSTMGHNFDRDKEKLARDRAKAAQLEAASAAAAAEANRLATPAGAESQPTAQASQPGPAGRGAVSSGKAPVTAAERKLEGDVLVDLKGNGAEGQRGSRGDAGAARLAESARASDGLDGSLAPSRLASVKAGKPLNLDMLLIRGTTIPCAQEPMIVTTYPGMIGCTVTKDVYSANGKVLLVERGTQVTGEQRKALLQGQARIFVVWTRLVTPNGVPADLDSPGADALGASGLEAYVDTHFWDRFGGAVMLSLINDAGQSISSLSSGGGSGNNRIQFNSTTTAGENLASETLKNTINIPPTAYSNQGSALTIYVARDVDFGDVYELAHP</sequence>
<accession>A0A2N7VEP8</accession>
<dbReference type="CDD" id="cd16429">
    <property type="entry name" value="VirB10"/>
    <property type="match status" value="1"/>
</dbReference>
<feature type="compositionally biased region" description="Basic and acidic residues" evidence="7">
    <location>
        <begin position="95"/>
        <end position="109"/>
    </location>
</feature>
<dbReference type="InterPro" id="IPR042217">
    <property type="entry name" value="T4SS_VirB10/TrbI"/>
</dbReference>
<evidence type="ECO:0000256" key="7">
    <source>
        <dbReference type="SAM" id="MobiDB-lite"/>
    </source>
</evidence>
<dbReference type="EMBL" id="PNYA01000030">
    <property type="protein sequence ID" value="PMS15626.1"/>
    <property type="molecule type" value="Genomic_DNA"/>
</dbReference>
<gene>
    <name evidence="9" type="ORF">C0Z18_26685</name>
</gene>
<comment type="similarity">
    <text evidence="2">Belongs to the TrbI/VirB10 family.</text>
</comment>
<evidence type="ECO:0000256" key="8">
    <source>
        <dbReference type="SAM" id="Phobius"/>
    </source>
</evidence>
<proteinExistence type="inferred from homology"/>
<evidence type="ECO:0000256" key="1">
    <source>
        <dbReference type="ARBA" id="ARBA00004162"/>
    </source>
</evidence>
<dbReference type="AlphaFoldDB" id="A0A2N7VEP8"/>
<dbReference type="InterPro" id="IPR047695">
    <property type="entry name" value="T4SS_VirB10/PtlG"/>
</dbReference>
<feature type="compositionally biased region" description="Polar residues" evidence="7">
    <location>
        <begin position="1"/>
        <end position="10"/>
    </location>
</feature>
<evidence type="ECO:0000256" key="2">
    <source>
        <dbReference type="ARBA" id="ARBA00010265"/>
    </source>
</evidence>
<evidence type="ECO:0000313" key="9">
    <source>
        <dbReference type="EMBL" id="PMS15626.1"/>
    </source>
</evidence>
<dbReference type="Pfam" id="PF03743">
    <property type="entry name" value="TrbI"/>
    <property type="match status" value="1"/>
</dbReference>
<keyword evidence="4 8" id="KW-0812">Transmembrane</keyword>
<feature type="compositionally biased region" description="Low complexity" evidence="7">
    <location>
        <begin position="110"/>
        <end position="131"/>
    </location>
</feature>
<evidence type="ECO:0000256" key="5">
    <source>
        <dbReference type="ARBA" id="ARBA00022989"/>
    </source>
</evidence>
<evidence type="ECO:0000256" key="4">
    <source>
        <dbReference type="ARBA" id="ARBA00022692"/>
    </source>
</evidence>
<feature type="transmembrane region" description="Helical" evidence="8">
    <location>
        <begin position="47"/>
        <end position="68"/>
    </location>
</feature>
<evidence type="ECO:0000313" key="10">
    <source>
        <dbReference type="Proteomes" id="UP000235616"/>
    </source>
</evidence>
<keyword evidence="6 8" id="KW-0472">Membrane</keyword>
<dbReference type="InterPro" id="IPR005498">
    <property type="entry name" value="T4SS_VirB10/TraB/TrbI"/>
</dbReference>
<feature type="region of interest" description="Disordered" evidence="7">
    <location>
        <begin position="175"/>
        <end position="194"/>
    </location>
</feature>